<name>M4BUN1_HYAAE</name>
<evidence type="ECO:0000313" key="1">
    <source>
        <dbReference type="EnsemblProtists" id="HpaP810219"/>
    </source>
</evidence>
<dbReference type="InParanoid" id="M4BUN1"/>
<dbReference type="HOGENOM" id="CLU_2404227_0_0_1"/>
<organism evidence="1 2">
    <name type="scientific">Hyaloperonospora arabidopsidis (strain Emoy2)</name>
    <name type="common">Downy mildew agent</name>
    <name type="synonym">Peronospora arabidopsidis</name>
    <dbReference type="NCBI Taxonomy" id="559515"/>
    <lineage>
        <taxon>Eukaryota</taxon>
        <taxon>Sar</taxon>
        <taxon>Stramenopiles</taxon>
        <taxon>Oomycota</taxon>
        <taxon>Peronosporomycetes</taxon>
        <taxon>Peronosporales</taxon>
        <taxon>Peronosporaceae</taxon>
        <taxon>Hyaloperonospora</taxon>
    </lineage>
</organism>
<reference evidence="1" key="2">
    <citation type="submission" date="2015-06" db="UniProtKB">
        <authorList>
            <consortium name="EnsemblProtists"/>
        </authorList>
    </citation>
    <scope>IDENTIFICATION</scope>
    <source>
        <strain evidence="1">Emoy2</strain>
    </source>
</reference>
<proteinExistence type="predicted"/>
<keyword evidence="2" id="KW-1185">Reference proteome</keyword>
<dbReference type="VEuPathDB" id="FungiDB:HpaG810219"/>
<dbReference type="AlphaFoldDB" id="M4BUN1"/>
<dbReference type="Proteomes" id="UP000011713">
    <property type="component" value="Unassembled WGS sequence"/>
</dbReference>
<dbReference type="EMBL" id="JH597949">
    <property type="status" value="NOT_ANNOTATED_CDS"/>
    <property type="molecule type" value="Genomic_DNA"/>
</dbReference>
<protein>
    <submittedName>
        <fullName evidence="1">Uncharacterized protein</fullName>
    </submittedName>
</protein>
<dbReference type="EnsemblProtists" id="HpaT810219">
    <property type="protein sequence ID" value="HpaP810219"/>
    <property type="gene ID" value="HpaG810219"/>
</dbReference>
<reference evidence="2" key="1">
    <citation type="journal article" date="2010" name="Science">
        <title>Signatures of adaptation to obligate biotrophy in the Hyaloperonospora arabidopsidis genome.</title>
        <authorList>
            <person name="Baxter L."/>
            <person name="Tripathy S."/>
            <person name="Ishaque N."/>
            <person name="Boot N."/>
            <person name="Cabral A."/>
            <person name="Kemen E."/>
            <person name="Thines M."/>
            <person name="Ah-Fong A."/>
            <person name="Anderson R."/>
            <person name="Badejoko W."/>
            <person name="Bittner-Eddy P."/>
            <person name="Boore J.L."/>
            <person name="Chibucos M.C."/>
            <person name="Coates M."/>
            <person name="Dehal P."/>
            <person name="Delehaunty K."/>
            <person name="Dong S."/>
            <person name="Downton P."/>
            <person name="Dumas B."/>
            <person name="Fabro G."/>
            <person name="Fronick C."/>
            <person name="Fuerstenberg S.I."/>
            <person name="Fulton L."/>
            <person name="Gaulin E."/>
            <person name="Govers F."/>
            <person name="Hughes L."/>
            <person name="Humphray S."/>
            <person name="Jiang R.H."/>
            <person name="Judelson H."/>
            <person name="Kamoun S."/>
            <person name="Kyung K."/>
            <person name="Meijer H."/>
            <person name="Minx P."/>
            <person name="Morris P."/>
            <person name="Nelson J."/>
            <person name="Phuntumart V."/>
            <person name="Qutob D."/>
            <person name="Rehmany A."/>
            <person name="Rougon-Cardoso A."/>
            <person name="Ryden P."/>
            <person name="Torto-Alalibo T."/>
            <person name="Studholme D."/>
            <person name="Wang Y."/>
            <person name="Win J."/>
            <person name="Wood J."/>
            <person name="Clifton S.W."/>
            <person name="Rogers J."/>
            <person name="Van den Ackerveken G."/>
            <person name="Jones J.D."/>
            <person name="McDowell J.M."/>
            <person name="Beynon J."/>
            <person name="Tyler B.M."/>
        </authorList>
    </citation>
    <scope>NUCLEOTIDE SEQUENCE [LARGE SCALE GENOMIC DNA]</scope>
    <source>
        <strain evidence="2">Emoy2</strain>
    </source>
</reference>
<evidence type="ECO:0000313" key="2">
    <source>
        <dbReference type="Proteomes" id="UP000011713"/>
    </source>
</evidence>
<sequence length="93" mass="10247">MDLTPTRQVEMPRGRRLASHQFAAASAAAFSEKKLIWRFGVTKSTDFISSDLYSRATTPTCSRTYSSWMTTAAVTWTSTTTSSTSLTSPTLQL</sequence>
<accession>M4BUN1</accession>